<dbReference type="Proteomes" id="UP000823963">
    <property type="component" value="Unassembled WGS sequence"/>
</dbReference>
<dbReference type="EMBL" id="DXFP01000028">
    <property type="protein sequence ID" value="HIX01797.1"/>
    <property type="molecule type" value="Genomic_DNA"/>
</dbReference>
<sequence>MNRIDGKTWIIIIIACIQCFIMGLKAGNAIDVSWWWIMLPTIVVGIYLLYIFFKLTVFTTKVEEDKYKEHHSK</sequence>
<evidence type="ECO:0000256" key="1">
    <source>
        <dbReference type="SAM" id="Phobius"/>
    </source>
</evidence>
<evidence type="ECO:0000313" key="2">
    <source>
        <dbReference type="EMBL" id="HIX01797.1"/>
    </source>
</evidence>
<keyword evidence="1" id="KW-0812">Transmembrane</keyword>
<reference evidence="2" key="2">
    <citation type="submission" date="2021-04" db="EMBL/GenBank/DDBJ databases">
        <authorList>
            <person name="Gilroy R."/>
        </authorList>
    </citation>
    <scope>NUCLEOTIDE SEQUENCE</scope>
    <source>
        <strain evidence="2">6627</strain>
    </source>
</reference>
<evidence type="ECO:0000313" key="3">
    <source>
        <dbReference type="Proteomes" id="UP000823963"/>
    </source>
</evidence>
<organism evidence="2 3">
    <name type="scientific">Candidatus Ligilactobacillus excrementigallinarum</name>
    <dbReference type="NCBI Taxonomy" id="2838641"/>
    <lineage>
        <taxon>Bacteria</taxon>
        <taxon>Bacillati</taxon>
        <taxon>Bacillota</taxon>
        <taxon>Bacilli</taxon>
        <taxon>Lactobacillales</taxon>
        <taxon>Lactobacillaceae</taxon>
        <taxon>Ligilactobacillus</taxon>
    </lineage>
</organism>
<name>A0A9D2AAJ5_9LACO</name>
<feature type="transmembrane region" description="Helical" evidence="1">
    <location>
        <begin position="33"/>
        <end position="53"/>
    </location>
</feature>
<proteinExistence type="predicted"/>
<gene>
    <name evidence="2" type="ORF">H9861_03485</name>
</gene>
<keyword evidence="1" id="KW-1133">Transmembrane helix</keyword>
<accession>A0A9D2AAJ5</accession>
<protein>
    <submittedName>
        <fullName evidence="2">Uncharacterized protein</fullName>
    </submittedName>
</protein>
<dbReference type="AlphaFoldDB" id="A0A9D2AAJ5"/>
<comment type="caution">
    <text evidence="2">The sequence shown here is derived from an EMBL/GenBank/DDBJ whole genome shotgun (WGS) entry which is preliminary data.</text>
</comment>
<feature type="transmembrane region" description="Helical" evidence="1">
    <location>
        <begin position="9"/>
        <end position="27"/>
    </location>
</feature>
<reference evidence="2" key="1">
    <citation type="journal article" date="2021" name="PeerJ">
        <title>Extensive microbial diversity within the chicken gut microbiome revealed by metagenomics and culture.</title>
        <authorList>
            <person name="Gilroy R."/>
            <person name="Ravi A."/>
            <person name="Getino M."/>
            <person name="Pursley I."/>
            <person name="Horton D.L."/>
            <person name="Alikhan N.F."/>
            <person name="Baker D."/>
            <person name="Gharbi K."/>
            <person name="Hall N."/>
            <person name="Watson M."/>
            <person name="Adriaenssens E.M."/>
            <person name="Foster-Nyarko E."/>
            <person name="Jarju S."/>
            <person name="Secka A."/>
            <person name="Antonio M."/>
            <person name="Oren A."/>
            <person name="Chaudhuri R.R."/>
            <person name="La Ragione R."/>
            <person name="Hildebrand F."/>
            <person name="Pallen M.J."/>
        </authorList>
    </citation>
    <scope>NUCLEOTIDE SEQUENCE</scope>
    <source>
        <strain evidence="2">6627</strain>
    </source>
</reference>
<keyword evidence="1" id="KW-0472">Membrane</keyword>